<feature type="transmembrane region" description="Helical" evidence="6">
    <location>
        <begin position="334"/>
        <end position="358"/>
    </location>
</feature>
<dbReference type="PATRIC" id="fig|145458.7.peg.1681"/>
<dbReference type="OrthoDB" id="4105441at2"/>
<organism evidence="7 9">
    <name type="scientific">Rathayibacter toxicus</name>
    <dbReference type="NCBI Taxonomy" id="145458"/>
    <lineage>
        <taxon>Bacteria</taxon>
        <taxon>Bacillati</taxon>
        <taxon>Actinomycetota</taxon>
        <taxon>Actinomycetes</taxon>
        <taxon>Micrococcales</taxon>
        <taxon>Microbacteriaceae</taxon>
        <taxon>Rathayibacter</taxon>
    </lineage>
</organism>
<sequence length="408" mass="42856">MTSPPRWAAGSLIASVLFVELGSAILMIGLPLFVLDRYELALDGALAIGLRYLPGVVLGGWLNYALRHVNPRFLAATATVGIAVIAMAIPATTELWQVQLLSVALGLCTTVDVPSRLTMRSWVTSPGNEQQLNSLIVAVERIGLTIGPLLAAGISIVAGVKGNFFVQALLAVPAILTLLLVPRPSHVEDAPQPDQASQTGPSTRLRALVSKFDPVVVAYSVTALLYMCGVGIRTIYLPIHSDGTTAALGIYTASLAVGGIVGGILATRLRGNREVLYMLGSVLEGICWLVLAAGVPLAAEMATLFVAGVFESAATAVFLTAIQVRLRPESIGPYYGWLIPSNDAFIFLGVAIAGLVATTTDRNIALPVLIAVFSAIPVLVLWTTFVKPLFVRTQPSLSEGLGNRGGTP</sequence>
<dbReference type="Pfam" id="PF07690">
    <property type="entry name" value="MFS_1"/>
    <property type="match status" value="1"/>
</dbReference>
<feature type="transmembrane region" description="Helical" evidence="6">
    <location>
        <begin position="216"/>
        <end position="236"/>
    </location>
</feature>
<feature type="transmembrane region" description="Helical" evidence="6">
    <location>
        <begin position="135"/>
        <end position="158"/>
    </location>
</feature>
<reference evidence="8 10" key="2">
    <citation type="submission" date="2018-02" db="EMBL/GenBank/DDBJ databases">
        <title>Bacteriophage NCPPB3778 and a type I-E CRISPR drive the evolution of the US Biological Select Agent, Rathayibacter toxicus.</title>
        <authorList>
            <person name="Davis E.W.II."/>
            <person name="Tabima J.F."/>
            <person name="Weisberg A.J."/>
            <person name="Lopes L.D."/>
            <person name="Wiseman M.S."/>
            <person name="Wiseman M.S."/>
            <person name="Pupko T."/>
            <person name="Belcher M.S."/>
            <person name="Sechler A.J."/>
            <person name="Tancos M.A."/>
            <person name="Schroeder B.K."/>
            <person name="Murray T.D."/>
            <person name="Luster D.G."/>
            <person name="Schneider W.L."/>
            <person name="Rogers E."/>
            <person name="Andreote F.D."/>
            <person name="Grunwald N.J."/>
            <person name="Putnam M.L."/>
            <person name="Chang J.H."/>
        </authorList>
    </citation>
    <scope>NUCLEOTIDE SEQUENCE [LARGE SCALE GENOMIC DNA]</scope>
    <source>
        <strain evidence="8 10">FH99</strain>
    </source>
</reference>
<evidence type="ECO:0000256" key="2">
    <source>
        <dbReference type="ARBA" id="ARBA00022475"/>
    </source>
</evidence>
<dbReference type="RefSeq" id="WP_027691519.1">
    <property type="nucleotide sequence ID" value="NZ_CP010848.1"/>
</dbReference>
<keyword evidence="5 6" id="KW-0472">Membrane</keyword>
<feature type="transmembrane region" description="Helical" evidence="6">
    <location>
        <begin position="46"/>
        <end position="66"/>
    </location>
</feature>
<keyword evidence="3 6" id="KW-0812">Transmembrane</keyword>
<dbReference type="GeneID" id="93666882"/>
<dbReference type="EMBL" id="LBFI01000057">
    <property type="protein sequence ID" value="KKM44290.1"/>
    <property type="molecule type" value="Genomic_DNA"/>
</dbReference>
<feature type="transmembrane region" description="Helical" evidence="6">
    <location>
        <begin position="275"/>
        <end position="295"/>
    </location>
</feature>
<evidence type="ECO:0000256" key="6">
    <source>
        <dbReference type="SAM" id="Phobius"/>
    </source>
</evidence>
<dbReference type="PANTHER" id="PTHR23513:SF11">
    <property type="entry name" value="STAPHYLOFERRIN A TRANSPORTER"/>
    <property type="match status" value="1"/>
</dbReference>
<feature type="transmembrane region" description="Helical" evidence="6">
    <location>
        <begin position="164"/>
        <end position="181"/>
    </location>
</feature>
<evidence type="ECO:0000256" key="3">
    <source>
        <dbReference type="ARBA" id="ARBA00022692"/>
    </source>
</evidence>
<dbReference type="eggNOG" id="COG0477">
    <property type="taxonomic scope" value="Bacteria"/>
</dbReference>
<reference evidence="7 9" key="1">
    <citation type="submission" date="2015-04" db="EMBL/GenBank/DDBJ databases">
        <title>Draft genome sequence of Rathayibacter toxicus strain FH-142 (AKA 70134 or CS 32), a Western Australian isolate.</title>
        <authorList>
            <consortium name="Consortium for Microbial Forensics and Genomics (microFORGE)"/>
            <person name="Knight B.M."/>
            <person name="Roberts D.P."/>
            <person name="Lin D."/>
            <person name="Hari K."/>
            <person name="Fletcher J."/>
            <person name="Melcher U."/>
            <person name="Blagden T."/>
            <person name="Luster D.G."/>
            <person name="Sechler A.J."/>
            <person name="Schneider W.L."/>
            <person name="Winegar R.A."/>
        </authorList>
    </citation>
    <scope>NUCLEOTIDE SEQUENCE [LARGE SCALE GENOMIC DNA]</scope>
    <source>
        <strain evidence="7 9">FH142</strain>
    </source>
</reference>
<keyword evidence="2" id="KW-1003">Cell membrane</keyword>
<dbReference type="Proteomes" id="UP000052979">
    <property type="component" value="Unassembled WGS sequence"/>
</dbReference>
<dbReference type="EMBL" id="PSWU01000012">
    <property type="protein sequence ID" value="PPI14358.1"/>
    <property type="molecule type" value="Genomic_DNA"/>
</dbReference>
<protein>
    <submittedName>
        <fullName evidence="8">MFS transporter</fullName>
    </submittedName>
</protein>
<dbReference type="PANTHER" id="PTHR23513">
    <property type="entry name" value="INTEGRAL MEMBRANE EFFLUX PROTEIN-RELATED"/>
    <property type="match status" value="1"/>
</dbReference>
<comment type="subcellular location">
    <subcellularLocation>
        <location evidence="1">Cell membrane</location>
        <topology evidence="1">Multi-pass membrane protein</topology>
    </subcellularLocation>
</comment>
<dbReference type="GO" id="GO:0005886">
    <property type="term" value="C:plasma membrane"/>
    <property type="evidence" value="ECO:0007669"/>
    <property type="project" value="UniProtKB-SubCell"/>
</dbReference>
<dbReference type="InterPro" id="IPR036259">
    <property type="entry name" value="MFS_trans_sf"/>
</dbReference>
<evidence type="ECO:0000313" key="7">
    <source>
        <dbReference type="EMBL" id="KKM44290.1"/>
    </source>
</evidence>
<dbReference type="SUPFAM" id="SSF103473">
    <property type="entry name" value="MFS general substrate transporter"/>
    <property type="match status" value="1"/>
</dbReference>
<dbReference type="InterPro" id="IPR011701">
    <property type="entry name" value="MFS"/>
</dbReference>
<dbReference type="STRING" id="145458.APU90_09690"/>
<feature type="transmembrane region" description="Helical" evidence="6">
    <location>
        <begin position="248"/>
        <end position="266"/>
    </location>
</feature>
<dbReference type="GO" id="GO:0022857">
    <property type="term" value="F:transmembrane transporter activity"/>
    <property type="evidence" value="ECO:0007669"/>
    <property type="project" value="InterPro"/>
</dbReference>
<feature type="transmembrane region" description="Helical" evidence="6">
    <location>
        <begin position="301"/>
        <end position="322"/>
    </location>
</feature>
<feature type="transmembrane region" description="Helical" evidence="6">
    <location>
        <begin position="73"/>
        <end position="90"/>
    </location>
</feature>
<evidence type="ECO:0000313" key="8">
    <source>
        <dbReference type="EMBL" id="PPI14358.1"/>
    </source>
</evidence>
<evidence type="ECO:0000256" key="5">
    <source>
        <dbReference type="ARBA" id="ARBA00023136"/>
    </source>
</evidence>
<keyword evidence="9" id="KW-1185">Reference proteome</keyword>
<evidence type="ECO:0000313" key="10">
    <source>
        <dbReference type="Proteomes" id="UP000237966"/>
    </source>
</evidence>
<feature type="transmembrane region" description="Helical" evidence="6">
    <location>
        <begin position="364"/>
        <end position="386"/>
    </location>
</feature>
<dbReference type="KEGG" id="rtc:APU90_09690"/>
<feature type="transmembrane region" description="Helical" evidence="6">
    <location>
        <begin position="12"/>
        <end position="34"/>
    </location>
</feature>
<accession>A0A0C5BT03</accession>
<keyword evidence="4 6" id="KW-1133">Transmembrane helix</keyword>
<name>A0A0C5BT03_9MICO</name>
<evidence type="ECO:0000313" key="9">
    <source>
        <dbReference type="Proteomes" id="UP000052979"/>
    </source>
</evidence>
<gene>
    <name evidence="8" type="ORF">C5C51_07200</name>
    <name evidence="7" type="ORF">VT73_10330</name>
</gene>
<evidence type="ECO:0000256" key="4">
    <source>
        <dbReference type="ARBA" id="ARBA00022989"/>
    </source>
</evidence>
<dbReference type="Gene3D" id="1.20.1250.20">
    <property type="entry name" value="MFS general substrate transporter like domains"/>
    <property type="match status" value="1"/>
</dbReference>
<dbReference type="Proteomes" id="UP000237966">
    <property type="component" value="Unassembled WGS sequence"/>
</dbReference>
<comment type="caution">
    <text evidence="7">The sequence shown here is derived from an EMBL/GenBank/DDBJ whole genome shotgun (WGS) entry which is preliminary data.</text>
</comment>
<dbReference type="KEGG" id="rtx:TI83_07385"/>
<dbReference type="AlphaFoldDB" id="A0A0C5BT03"/>
<proteinExistence type="predicted"/>
<evidence type="ECO:0000256" key="1">
    <source>
        <dbReference type="ARBA" id="ARBA00004651"/>
    </source>
</evidence>